<evidence type="ECO:0000313" key="2">
    <source>
        <dbReference type="Proteomes" id="UP000551709"/>
    </source>
</evidence>
<reference evidence="1" key="1">
    <citation type="journal article" date="2017" name="Syst. Appl. Microbiol.">
        <title>Soybeans inoculated with root zone soils of Canadian native legumes harbour diverse and novel Bradyrhizobium spp. that possess agricultural potential.</title>
        <authorList>
            <person name="Bromfield E.S.P."/>
            <person name="Cloutier S."/>
            <person name="Tambong J.T."/>
            <person name="Tran Thi T.V."/>
        </authorList>
    </citation>
    <scope>NUCLEOTIDE SEQUENCE</scope>
    <source>
        <strain evidence="1">1S5</strain>
    </source>
</reference>
<dbReference type="Pfam" id="PF11937">
    <property type="entry name" value="DUF3455"/>
    <property type="match status" value="1"/>
</dbReference>
<dbReference type="InterPro" id="IPR021851">
    <property type="entry name" value="DUF3455"/>
</dbReference>
<dbReference type="AlphaFoldDB" id="A0A8T5VCF8"/>
<sequence length="181" mass="18646">MSIVKFAVPCLMLLAALAGPAAAAEPEPAEAPRGQLKLSLPEAIRAPGETVVLSVHAEGAQVYDCKAAADGKLAWAFREPVATLLAEGKTVGRHYAGPNWELADGSAVAGKAIGNAPGATAADIPWLKLEVASRRGSGILTPVTTVQRINTHGGKLEGSCDKAGDFKSAPYSADYIFLKKG</sequence>
<dbReference type="RefSeq" id="WP_166091116.1">
    <property type="nucleotide sequence ID" value="NZ_CP096255.1"/>
</dbReference>
<dbReference type="PANTHER" id="PTHR35567">
    <property type="entry name" value="MALATE DEHYDROGENASE (AFU_ORTHOLOGUE AFUA_2G13800)"/>
    <property type="match status" value="1"/>
</dbReference>
<name>A0A8T5VCF8_9BRAD</name>
<organism evidence="1 2">
    <name type="scientific">Bradyrhizobium barranii subsp. apii</name>
    <dbReference type="NCBI Taxonomy" id="2819348"/>
    <lineage>
        <taxon>Bacteria</taxon>
        <taxon>Pseudomonadati</taxon>
        <taxon>Pseudomonadota</taxon>
        <taxon>Alphaproteobacteria</taxon>
        <taxon>Hyphomicrobiales</taxon>
        <taxon>Nitrobacteraceae</taxon>
        <taxon>Bradyrhizobium</taxon>
        <taxon>Bradyrhizobium barranii</taxon>
    </lineage>
</organism>
<dbReference type="EMBL" id="CP096255">
    <property type="protein sequence ID" value="UPT85068.1"/>
    <property type="molecule type" value="Genomic_DNA"/>
</dbReference>
<evidence type="ECO:0000313" key="1">
    <source>
        <dbReference type="EMBL" id="UPT85068.1"/>
    </source>
</evidence>
<protein>
    <submittedName>
        <fullName evidence="1">DUF3455 domain-containing protein</fullName>
    </submittedName>
</protein>
<gene>
    <name evidence="1" type="ORF">HAP41_0000032740</name>
</gene>
<dbReference type="PANTHER" id="PTHR35567:SF1">
    <property type="entry name" value="CONSERVED FUNGAL PROTEIN (AFU_ORTHOLOGUE AFUA_1G14230)"/>
    <property type="match status" value="1"/>
</dbReference>
<proteinExistence type="predicted"/>
<dbReference type="Proteomes" id="UP000551709">
    <property type="component" value="Chromosome"/>
</dbReference>
<accession>A0A8T5VCF8</accession>
<reference evidence="1" key="2">
    <citation type="submission" date="2022-04" db="EMBL/GenBank/DDBJ databases">
        <authorList>
            <person name="Bromfield E.S.P."/>
            <person name="Cloutier S."/>
        </authorList>
    </citation>
    <scope>NUCLEOTIDE SEQUENCE</scope>
    <source>
        <strain evidence="1">1S5</strain>
    </source>
</reference>